<gene>
    <name evidence="1" type="ORF">GCM10022210_22940</name>
</gene>
<accession>A0ABP7PX38</accession>
<comment type="caution">
    <text evidence="1">The sequence shown here is derived from an EMBL/GenBank/DDBJ whole genome shotgun (WGS) entry which is preliminary data.</text>
</comment>
<evidence type="ECO:0000313" key="1">
    <source>
        <dbReference type="EMBL" id="GAA3972550.1"/>
    </source>
</evidence>
<evidence type="ECO:0000313" key="2">
    <source>
        <dbReference type="Proteomes" id="UP001500742"/>
    </source>
</evidence>
<reference evidence="2" key="1">
    <citation type="journal article" date="2019" name="Int. J. Syst. Evol. Microbiol.">
        <title>The Global Catalogue of Microorganisms (GCM) 10K type strain sequencing project: providing services to taxonomists for standard genome sequencing and annotation.</title>
        <authorList>
            <consortium name="The Broad Institute Genomics Platform"/>
            <consortium name="The Broad Institute Genome Sequencing Center for Infectious Disease"/>
            <person name="Wu L."/>
            <person name="Ma J."/>
        </authorList>
    </citation>
    <scope>NUCLEOTIDE SEQUENCE [LARGE SCALE GENOMIC DNA]</scope>
    <source>
        <strain evidence="2">JCM 16601</strain>
    </source>
</reference>
<proteinExistence type="predicted"/>
<dbReference type="Proteomes" id="UP001500742">
    <property type="component" value="Unassembled WGS sequence"/>
</dbReference>
<name>A0ABP7PX38_9SPHI</name>
<protein>
    <submittedName>
        <fullName evidence="1">Uncharacterized protein</fullName>
    </submittedName>
</protein>
<sequence>MAILTIQIPDNEVPTLSTIVERIAGSILKVNADEDIYTNDCLQREDDIFIKAKLAASAPFNHFWND</sequence>
<keyword evidence="2" id="KW-1185">Reference proteome</keyword>
<dbReference type="RefSeq" id="WP_259096454.1">
    <property type="nucleotide sequence ID" value="NZ_BAAAZC010000017.1"/>
</dbReference>
<organism evidence="1 2">
    <name type="scientific">Mucilaginibacter dorajii</name>
    <dbReference type="NCBI Taxonomy" id="692994"/>
    <lineage>
        <taxon>Bacteria</taxon>
        <taxon>Pseudomonadati</taxon>
        <taxon>Bacteroidota</taxon>
        <taxon>Sphingobacteriia</taxon>
        <taxon>Sphingobacteriales</taxon>
        <taxon>Sphingobacteriaceae</taxon>
        <taxon>Mucilaginibacter</taxon>
    </lineage>
</organism>
<dbReference type="EMBL" id="BAAAZC010000017">
    <property type="protein sequence ID" value="GAA3972550.1"/>
    <property type="molecule type" value="Genomic_DNA"/>
</dbReference>